<keyword evidence="2" id="KW-1133">Transmembrane helix</keyword>
<dbReference type="EMBL" id="CVMT01000002">
    <property type="protein sequence ID" value="CRG85827.1"/>
    <property type="molecule type" value="Genomic_DNA"/>
</dbReference>
<feature type="compositionally biased region" description="Low complexity" evidence="1">
    <location>
        <begin position="147"/>
        <end position="156"/>
    </location>
</feature>
<evidence type="ECO:0000313" key="4">
    <source>
        <dbReference type="Proteomes" id="UP000054383"/>
    </source>
</evidence>
<keyword evidence="4" id="KW-1185">Reference proteome</keyword>
<feature type="compositionally biased region" description="Gly residues" evidence="1">
    <location>
        <begin position="121"/>
        <end position="138"/>
    </location>
</feature>
<feature type="compositionally biased region" description="Low complexity" evidence="1">
    <location>
        <begin position="369"/>
        <end position="394"/>
    </location>
</feature>
<dbReference type="OrthoDB" id="5421842at2759"/>
<feature type="region of interest" description="Disordered" evidence="1">
    <location>
        <begin position="118"/>
        <end position="470"/>
    </location>
</feature>
<evidence type="ECO:0000313" key="3">
    <source>
        <dbReference type="EMBL" id="CRG85827.1"/>
    </source>
</evidence>
<evidence type="ECO:0000256" key="1">
    <source>
        <dbReference type="SAM" id="MobiDB-lite"/>
    </source>
</evidence>
<feature type="region of interest" description="Disordered" evidence="1">
    <location>
        <begin position="1"/>
        <end position="26"/>
    </location>
</feature>
<proteinExistence type="predicted"/>
<dbReference type="STRING" id="28573.A0A0U1LRD7"/>
<feature type="compositionally biased region" description="Basic and acidic residues" evidence="1">
    <location>
        <begin position="206"/>
        <end position="368"/>
    </location>
</feature>
<dbReference type="Proteomes" id="UP000054383">
    <property type="component" value="Unassembled WGS sequence"/>
</dbReference>
<dbReference type="AlphaFoldDB" id="A0A0U1LRD7"/>
<feature type="compositionally biased region" description="Pro residues" evidence="1">
    <location>
        <begin position="1"/>
        <end position="12"/>
    </location>
</feature>
<sequence>MDGPPPPPPPHGANPNTTEGTHKYRKSTDLPDGPYDIFVVPPHSAGSGFIYLPSLQCHRNSFIAGSLSTLLVVAIWVAIQPMVKTWVATTNFSGGMGVVLLVIAVGFCGWYFGTMQSDSGSHGGHTGSRPRPGGGFGSGYQYNNTHQGQNGPFPGGAAPPPPPPPGSQQQYNTHNAGGHFNAGGPPPHQHAHQNTHQNTHAQADSPPKEDPKKAEEEWERAREETKRKEALKRKMEAFRKKREEEAAQKRRQEEREAMEKELKERKEQLEREAAAARAAAEREVRERAEREAAEKEERARKEAAEREERARKEAAEREERAKKEAAEKEAAAKEAAKKEAAARFAAAKEDAVKRFARAKEEKAAKEKAAAAAAASSAASSFSAPNPAAPASAPSAAPPRTPSPQKPPPRPTARTANDDDAYSFRPYDRARRPYAGTSAPSVYSESSYAPSQSTARTTPPPSHHGPYTTKDPKKVVIHGVYAFNNAFQKTPMAQLVSGQRPVTDGLVLRISTEGWFVDDDVRGVAQREWDAKAWTMKLIETVEIQGFHLVRASLRDQEGKKFLFVLDNSEAWKVTQGLQRLRAGSQVRALNVSKLPVSEGKTILGNLGYI</sequence>
<feature type="compositionally biased region" description="Low complexity" evidence="1">
    <location>
        <begin position="192"/>
        <end position="203"/>
    </location>
</feature>
<keyword evidence="2" id="KW-0472">Membrane</keyword>
<feature type="compositionally biased region" description="Pro residues" evidence="1">
    <location>
        <begin position="157"/>
        <end position="166"/>
    </location>
</feature>
<dbReference type="OMA" id="NNAFMKT"/>
<gene>
    <name evidence="3" type="ORF">PISL3812_02837</name>
</gene>
<feature type="transmembrane region" description="Helical" evidence="2">
    <location>
        <begin position="91"/>
        <end position="112"/>
    </location>
</feature>
<organism evidence="3 4">
    <name type="scientific">Talaromyces islandicus</name>
    <name type="common">Penicillium islandicum</name>
    <dbReference type="NCBI Taxonomy" id="28573"/>
    <lineage>
        <taxon>Eukaryota</taxon>
        <taxon>Fungi</taxon>
        <taxon>Dikarya</taxon>
        <taxon>Ascomycota</taxon>
        <taxon>Pezizomycotina</taxon>
        <taxon>Eurotiomycetes</taxon>
        <taxon>Eurotiomycetidae</taxon>
        <taxon>Eurotiales</taxon>
        <taxon>Trichocomaceae</taxon>
        <taxon>Talaromyces</taxon>
        <taxon>Talaromyces sect. Islandici</taxon>
    </lineage>
</organism>
<keyword evidence="2" id="KW-0812">Transmembrane</keyword>
<reference evidence="3 4" key="1">
    <citation type="submission" date="2015-04" db="EMBL/GenBank/DDBJ databases">
        <authorList>
            <person name="Syromyatnikov M.Y."/>
            <person name="Popov V.N."/>
        </authorList>
    </citation>
    <scope>NUCLEOTIDE SEQUENCE [LARGE SCALE GENOMIC DNA]</scope>
    <source>
        <strain evidence="3">WF-38-12</strain>
    </source>
</reference>
<feature type="compositionally biased region" description="Polar residues" evidence="1">
    <location>
        <begin position="437"/>
        <end position="456"/>
    </location>
</feature>
<feature type="transmembrane region" description="Helical" evidence="2">
    <location>
        <begin position="61"/>
        <end position="79"/>
    </location>
</feature>
<accession>A0A0U1LRD7</accession>
<feature type="compositionally biased region" description="Pro residues" evidence="1">
    <location>
        <begin position="395"/>
        <end position="410"/>
    </location>
</feature>
<evidence type="ECO:0000256" key="2">
    <source>
        <dbReference type="SAM" id="Phobius"/>
    </source>
</evidence>
<protein>
    <submittedName>
        <fullName evidence="3">Uncharacterized protein</fullName>
    </submittedName>
</protein>
<dbReference type="PANTHER" id="PTHR48125:SF12">
    <property type="entry name" value="AT HOOK TRANSCRIPTION FACTOR FAMILY-RELATED"/>
    <property type="match status" value="1"/>
</dbReference>
<name>A0A0U1LRD7_TALIS</name>
<dbReference type="PANTHER" id="PTHR48125">
    <property type="entry name" value="LP07818P1"/>
    <property type="match status" value="1"/>
</dbReference>